<dbReference type="EMBL" id="JACXYU010000017">
    <property type="protein sequence ID" value="MBD3934518.1"/>
    <property type="molecule type" value="Genomic_DNA"/>
</dbReference>
<feature type="compositionally biased region" description="Basic and acidic residues" evidence="2">
    <location>
        <begin position="450"/>
        <end position="462"/>
    </location>
</feature>
<keyword evidence="6" id="KW-1185">Reference proteome</keyword>
<comment type="caution">
    <text evidence="5">The sequence shown here is derived from an EMBL/GenBank/DDBJ whole genome shotgun (WGS) entry which is preliminary data.</text>
</comment>
<dbReference type="InterPro" id="IPR050922">
    <property type="entry name" value="LytR/CpsA/Psr_CW_biosynth"/>
</dbReference>
<evidence type="ECO:0000259" key="3">
    <source>
        <dbReference type="Pfam" id="PF03816"/>
    </source>
</evidence>
<dbReference type="InterPro" id="IPR004474">
    <property type="entry name" value="LytR_CpsA_psr"/>
</dbReference>
<dbReference type="AlphaFoldDB" id="A0A927F2W2"/>
<name>A0A927F2W2_9ACTN</name>
<evidence type="ECO:0000256" key="2">
    <source>
        <dbReference type="SAM" id="MobiDB-lite"/>
    </source>
</evidence>
<feature type="region of interest" description="Disordered" evidence="2">
    <location>
        <begin position="318"/>
        <end position="340"/>
    </location>
</feature>
<sequence>MRISACTAGVVLAVSGFGHVVVTGVADGIGRVDPFSDLDQRPDRGRGLNFLVVGVDDRDEVSEEQRRDHRLGGEACRCTDTMMLVHLSEDRERASVVSLPRDTYTTLPPHTDPASGARHGTERVKLNAAYTHGGPQLTVRTVERLTGVHVHHYLEVDFTSFMKTVDALDGVPVCTARPLKDSHSGLDLPAGTSVLNGGEALSYVRARYVDGAADLGRMERQQRFVASVIDRATRSGVLVNPARFRAVTGAALGSVRADRGFGTEEMLALGKAMRGFGPASSEFTTVPIKNARHRVPGLGETVLWDAAPARKLFTDLREDRPLAGPRPAGEPARKPAQRAVPVEVAPRNIRVQVDNGTREAGLGHRVDQELADTGFATTGVPGNAEKQDAKRTEIAYDPRWDRSARALAAALPGAELRAVEGRGPLMRVTLGAEFDGVTPVRAAAPQGDGGADRRTGHSAVRGDEVVCPDG</sequence>
<dbReference type="InterPro" id="IPR027381">
    <property type="entry name" value="LytR/CpsA/Psr_C"/>
</dbReference>
<evidence type="ECO:0000313" key="5">
    <source>
        <dbReference type="EMBL" id="MBD3934518.1"/>
    </source>
</evidence>
<gene>
    <name evidence="5" type="ORF">IF129_23505</name>
</gene>
<dbReference type="Proteomes" id="UP000632289">
    <property type="component" value="Unassembled WGS sequence"/>
</dbReference>
<dbReference type="PANTHER" id="PTHR33392">
    <property type="entry name" value="POLYISOPRENYL-TEICHOIC ACID--PEPTIDOGLYCAN TEICHOIC ACID TRANSFERASE TAGU"/>
    <property type="match status" value="1"/>
</dbReference>
<dbReference type="NCBIfam" id="TIGR00350">
    <property type="entry name" value="lytR_cpsA_psr"/>
    <property type="match status" value="1"/>
</dbReference>
<dbReference type="PANTHER" id="PTHR33392:SF6">
    <property type="entry name" value="POLYISOPRENYL-TEICHOIC ACID--PEPTIDOGLYCAN TEICHOIC ACID TRANSFERASE TAGU"/>
    <property type="match status" value="1"/>
</dbReference>
<feature type="domain" description="LytR/CpsA/Psr regulator C-terminal" evidence="4">
    <location>
        <begin position="348"/>
        <end position="434"/>
    </location>
</feature>
<organism evidence="5 6">
    <name type="scientific">Streptomyces chumphonensis</name>
    <dbReference type="NCBI Taxonomy" id="1214925"/>
    <lineage>
        <taxon>Bacteria</taxon>
        <taxon>Bacillati</taxon>
        <taxon>Actinomycetota</taxon>
        <taxon>Actinomycetes</taxon>
        <taxon>Kitasatosporales</taxon>
        <taxon>Streptomycetaceae</taxon>
        <taxon>Streptomyces</taxon>
    </lineage>
</organism>
<dbReference type="Pfam" id="PF03816">
    <property type="entry name" value="LytR_cpsA_psr"/>
    <property type="match status" value="1"/>
</dbReference>
<accession>A0A927F2W2</accession>
<dbReference type="Gene3D" id="3.30.70.2390">
    <property type="match status" value="1"/>
</dbReference>
<protein>
    <submittedName>
        <fullName evidence="5">LCP family protein</fullName>
    </submittedName>
</protein>
<evidence type="ECO:0000259" key="4">
    <source>
        <dbReference type="Pfam" id="PF13399"/>
    </source>
</evidence>
<proteinExistence type="inferred from homology"/>
<reference evidence="5" key="1">
    <citation type="submission" date="2020-09" db="EMBL/GenBank/DDBJ databases">
        <title>Secondary metabolite and genome analysis of marine Streptomyces chumphonensis KK1-2T.</title>
        <authorList>
            <person name="Phongsopitanun W."/>
            <person name="Kanchanasin P."/>
            <person name="Pittayakhajonwut P."/>
            <person name="Suwanborirux K."/>
            <person name="Tanasupawat S."/>
        </authorList>
    </citation>
    <scope>NUCLEOTIDE SEQUENCE</scope>
    <source>
        <strain evidence="5">KK1-2</strain>
    </source>
</reference>
<dbReference type="Pfam" id="PF13399">
    <property type="entry name" value="LytR_C"/>
    <property type="match status" value="1"/>
</dbReference>
<dbReference type="Gene3D" id="3.40.630.190">
    <property type="entry name" value="LCP protein"/>
    <property type="match status" value="1"/>
</dbReference>
<evidence type="ECO:0000313" key="6">
    <source>
        <dbReference type="Proteomes" id="UP000632289"/>
    </source>
</evidence>
<comment type="similarity">
    <text evidence="1">Belongs to the LytR/CpsA/Psr (LCP) family.</text>
</comment>
<evidence type="ECO:0000256" key="1">
    <source>
        <dbReference type="ARBA" id="ARBA00006068"/>
    </source>
</evidence>
<feature type="region of interest" description="Disordered" evidence="2">
    <location>
        <begin position="441"/>
        <end position="462"/>
    </location>
</feature>
<feature type="domain" description="Cell envelope-related transcriptional attenuator" evidence="3">
    <location>
        <begin position="79"/>
        <end position="232"/>
    </location>
</feature>